<dbReference type="InterPro" id="IPR004564">
    <property type="entry name" value="OM_lipoprot_carrier_LolA-like"/>
</dbReference>
<dbReference type="PANTHER" id="PTHR35869:SF1">
    <property type="entry name" value="OUTER-MEMBRANE LIPOPROTEIN CARRIER PROTEIN"/>
    <property type="match status" value="1"/>
</dbReference>
<evidence type="ECO:0000256" key="3">
    <source>
        <dbReference type="ARBA" id="ARBA00011245"/>
    </source>
</evidence>
<name>A0A3B0URW3_9ZZZZ</name>
<comment type="similarity">
    <text evidence="2">Belongs to the LolA family.</text>
</comment>
<evidence type="ECO:0000313" key="9">
    <source>
        <dbReference type="EMBL" id="VAW33638.1"/>
    </source>
</evidence>
<comment type="subunit">
    <text evidence="3">Monomer.</text>
</comment>
<reference evidence="9" key="1">
    <citation type="submission" date="2018-06" db="EMBL/GenBank/DDBJ databases">
        <authorList>
            <person name="Zhirakovskaya E."/>
        </authorList>
    </citation>
    <scope>NUCLEOTIDE SEQUENCE</scope>
</reference>
<dbReference type="CDD" id="cd16325">
    <property type="entry name" value="LolA"/>
    <property type="match status" value="1"/>
</dbReference>
<evidence type="ECO:0000256" key="6">
    <source>
        <dbReference type="ARBA" id="ARBA00022764"/>
    </source>
</evidence>
<gene>
    <name evidence="9" type="ORF">MNBD_DELTA03-1627</name>
</gene>
<comment type="subcellular location">
    <subcellularLocation>
        <location evidence="1">Periplasm</location>
    </subcellularLocation>
</comment>
<dbReference type="Pfam" id="PF03548">
    <property type="entry name" value="LolA"/>
    <property type="match status" value="1"/>
</dbReference>
<dbReference type="InterPro" id="IPR018323">
    <property type="entry name" value="OM_lipoprot_carrier_LolA_Pbac"/>
</dbReference>
<dbReference type="GO" id="GO:0042597">
    <property type="term" value="C:periplasmic space"/>
    <property type="evidence" value="ECO:0007669"/>
    <property type="project" value="UniProtKB-SubCell"/>
</dbReference>
<dbReference type="EMBL" id="UOEX01000049">
    <property type="protein sequence ID" value="VAW33638.1"/>
    <property type="molecule type" value="Genomic_DNA"/>
</dbReference>
<evidence type="ECO:0000256" key="8">
    <source>
        <dbReference type="ARBA" id="ARBA00023186"/>
    </source>
</evidence>
<keyword evidence="6" id="KW-0574">Periplasm</keyword>
<evidence type="ECO:0000256" key="1">
    <source>
        <dbReference type="ARBA" id="ARBA00004418"/>
    </source>
</evidence>
<evidence type="ECO:0000256" key="4">
    <source>
        <dbReference type="ARBA" id="ARBA00014035"/>
    </source>
</evidence>
<protein>
    <recommendedName>
        <fullName evidence="4">Outer-membrane lipoprotein carrier protein</fullName>
    </recommendedName>
</protein>
<dbReference type="Gene3D" id="2.50.20.10">
    <property type="entry name" value="Lipoprotein localisation LolA/LolB/LppX"/>
    <property type="match status" value="1"/>
</dbReference>
<evidence type="ECO:0000256" key="2">
    <source>
        <dbReference type="ARBA" id="ARBA00007615"/>
    </source>
</evidence>
<keyword evidence="5" id="KW-0813">Transport</keyword>
<dbReference type="NCBIfam" id="TIGR00547">
    <property type="entry name" value="lolA"/>
    <property type="match status" value="1"/>
</dbReference>
<dbReference type="InterPro" id="IPR029046">
    <property type="entry name" value="LolA/LolB/LppX"/>
</dbReference>
<dbReference type="AlphaFoldDB" id="A0A3B0URW3"/>
<evidence type="ECO:0000256" key="5">
    <source>
        <dbReference type="ARBA" id="ARBA00022448"/>
    </source>
</evidence>
<organism evidence="9">
    <name type="scientific">hydrothermal vent metagenome</name>
    <dbReference type="NCBI Taxonomy" id="652676"/>
    <lineage>
        <taxon>unclassified sequences</taxon>
        <taxon>metagenomes</taxon>
        <taxon>ecological metagenomes</taxon>
    </lineage>
</organism>
<dbReference type="SUPFAM" id="SSF89392">
    <property type="entry name" value="Prokaryotic lipoproteins and lipoprotein localization factors"/>
    <property type="match status" value="1"/>
</dbReference>
<proteinExistence type="inferred from homology"/>
<sequence>MVIDMKLMKYMKFYKGITIWLVLLLPVSAFGAMSPHDIASRLQQEYLKTRTMRADFKQVATSAGGRHKREGAGFLRLKKPNLMRWDYTSPSAQVLVSDGKFISMYFAAEKQMINIAASRYLSSDVTYSFFTGKGNILRDFVVSAPRAEDKILMAGTYEIEIVPRRDNSQIDHIDLWVDQHSFILKRLRMTDKFGSHTDITFSNVQRNIKIRPDIFNYSPPAGTEIIRK</sequence>
<keyword evidence="8" id="KW-0143">Chaperone</keyword>
<dbReference type="PANTHER" id="PTHR35869">
    <property type="entry name" value="OUTER-MEMBRANE LIPOPROTEIN CARRIER PROTEIN"/>
    <property type="match status" value="1"/>
</dbReference>
<evidence type="ECO:0000256" key="7">
    <source>
        <dbReference type="ARBA" id="ARBA00022927"/>
    </source>
</evidence>
<accession>A0A3B0URW3</accession>
<dbReference type="GO" id="GO:0042953">
    <property type="term" value="P:lipoprotein transport"/>
    <property type="evidence" value="ECO:0007669"/>
    <property type="project" value="InterPro"/>
</dbReference>
<keyword evidence="7" id="KW-0653">Protein transport</keyword>